<proteinExistence type="predicted"/>
<dbReference type="Proteomes" id="UP001291623">
    <property type="component" value="Unassembled WGS sequence"/>
</dbReference>
<protein>
    <submittedName>
        <fullName evidence="2">Uncharacterized protein</fullName>
    </submittedName>
</protein>
<organism evidence="2 3">
    <name type="scientific">Anisodus tanguticus</name>
    <dbReference type="NCBI Taxonomy" id="243964"/>
    <lineage>
        <taxon>Eukaryota</taxon>
        <taxon>Viridiplantae</taxon>
        <taxon>Streptophyta</taxon>
        <taxon>Embryophyta</taxon>
        <taxon>Tracheophyta</taxon>
        <taxon>Spermatophyta</taxon>
        <taxon>Magnoliopsida</taxon>
        <taxon>eudicotyledons</taxon>
        <taxon>Gunneridae</taxon>
        <taxon>Pentapetalae</taxon>
        <taxon>asterids</taxon>
        <taxon>lamiids</taxon>
        <taxon>Solanales</taxon>
        <taxon>Solanaceae</taxon>
        <taxon>Solanoideae</taxon>
        <taxon>Hyoscyameae</taxon>
        <taxon>Anisodus</taxon>
    </lineage>
</organism>
<feature type="region of interest" description="Disordered" evidence="1">
    <location>
        <begin position="21"/>
        <end position="57"/>
    </location>
</feature>
<evidence type="ECO:0000313" key="3">
    <source>
        <dbReference type="Proteomes" id="UP001291623"/>
    </source>
</evidence>
<accession>A0AAE1RI92</accession>
<gene>
    <name evidence="2" type="ORF">RND71_028338</name>
</gene>
<dbReference type="EMBL" id="JAVYJV010000015">
    <property type="protein sequence ID" value="KAK4352820.1"/>
    <property type="molecule type" value="Genomic_DNA"/>
</dbReference>
<sequence>MYIQPLVELHRVARNKLQNVRQASGSMRWKSALRDLSDPDASYSDSRPEIDASTQSK</sequence>
<name>A0AAE1RI92_9SOLA</name>
<evidence type="ECO:0000256" key="1">
    <source>
        <dbReference type="SAM" id="MobiDB-lite"/>
    </source>
</evidence>
<keyword evidence="3" id="KW-1185">Reference proteome</keyword>
<reference evidence="2" key="1">
    <citation type="submission" date="2023-12" db="EMBL/GenBank/DDBJ databases">
        <title>Genome assembly of Anisodus tanguticus.</title>
        <authorList>
            <person name="Wang Y.-J."/>
        </authorList>
    </citation>
    <scope>NUCLEOTIDE SEQUENCE</scope>
    <source>
        <strain evidence="2">KB-2021</strain>
        <tissue evidence="2">Leaf</tissue>
    </source>
</reference>
<dbReference type="AlphaFoldDB" id="A0AAE1RI92"/>
<evidence type="ECO:0000313" key="2">
    <source>
        <dbReference type="EMBL" id="KAK4352820.1"/>
    </source>
</evidence>
<comment type="caution">
    <text evidence="2">The sequence shown here is derived from an EMBL/GenBank/DDBJ whole genome shotgun (WGS) entry which is preliminary data.</text>
</comment>